<organism evidence="2 3">
    <name type="scientific">Coemansia erecta</name>
    <dbReference type="NCBI Taxonomy" id="147472"/>
    <lineage>
        <taxon>Eukaryota</taxon>
        <taxon>Fungi</taxon>
        <taxon>Fungi incertae sedis</taxon>
        <taxon>Zoopagomycota</taxon>
        <taxon>Kickxellomycotina</taxon>
        <taxon>Kickxellomycetes</taxon>
        <taxon>Kickxellales</taxon>
        <taxon>Kickxellaceae</taxon>
        <taxon>Coemansia</taxon>
    </lineage>
</organism>
<evidence type="ECO:0000313" key="3">
    <source>
        <dbReference type="Proteomes" id="UP001149813"/>
    </source>
</evidence>
<comment type="caution">
    <text evidence="2">The sequence shown here is derived from an EMBL/GenBank/DDBJ whole genome shotgun (WGS) entry which is preliminary data.</text>
</comment>
<reference evidence="2" key="1">
    <citation type="submission" date="2022-07" db="EMBL/GenBank/DDBJ databases">
        <title>Phylogenomic reconstructions and comparative analyses of Kickxellomycotina fungi.</title>
        <authorList>
            <person name="Reynolds N.K."/>
            <person name="Stajich J.E."/>
            <person name="Barry K."/>
            <person name="Grigoriev I.V."/>
            <person name="Crous P."/>
            <person name="Smith M.E."/>
        </authorList>
    </citation>
    <scope>NUCLEOTIDE SEQUENCE</scope>
    <source>
        <strain evidence="2">NBRC 32514</strain>
    </source>
</reference>
<sequence length="184" mass="19403">MRAAGGSMCSIKKAISGACAGVPASRRSLVTAKSEISSGASSGPKASVKVASGGKLKEATKPRRLATSARIWPDGFVRPALYDENTPIPRCEAYPTSYFTGSFPWLLSAERQRIPMSDLDDAKPAGNGLASSSCRSIAGKGAQDGDDMLAGFVQWLPIAARRRLAHSLNTYIARQALGQQAMDE</sequence>
<evidence type="ECO:0000256" key="1">
    <source>
        <dbReference type="SAM" id="MobiDB-lite"/>
    </source>
</evidence>
<dbReference type="EMBL" id="JANBOJ010000034">
    <property type="protein sequence ID" value="KAJ1724371.1"/>
    <property type="molecule type" value="Genomic_DNA"/>
</dbReference>
<feature type="region of interest" description="Disordered" evidence="1">
    <location>
        <begin position="34"/>
        <end position="54"/>
    </location>
</feature>
<dbReference type="Proteomes" id="UP001149813">
    <property type="component" value="Unassembled WGS sequence"/>
</dbReference>
<evidence type="ECO:0000313" key="2">
    <source>
        <dbReference type="EMBL" id="KAJ1724371.1"/>
    </source>
</evidence>
<gene>
    <name evidence="2" type="ORF">LPJ53_001387</name>
</gene>
<feature type="non-terminal residue" evidence="2">
    <location>
        <position position="184"/>
    </location>
</feature>
<protein>
    <submittedName>
        <fullName evidence="2">Uncharacterized protein</fullName>
    </submittedName>
</protein>
<name>A0A9W7Y3M1_9FUNG</name>
<accession>A0A9W7Y3M1</accession>
<proteinExistence type="predicted"/>
<keyword evidence="3" id="KW-1185">Reference proteome</keyword>
<dbReference type="OrthoDB" id="5582580at2759"/>
<dbReference type="AlphaFoldDB" id="A0A9W7Y3M1"/>